<dbReference type="EMBL" id="FRDF01000006">
    <property type="protein sequence ID" value="SHN55085.1"/>
    <property type="molecule type" value="Genomic_DNA"/>
</dbReference>
<feature type="signal peptide" evidence="2">
    <location>
        <begin position="1"/>
        <end position="23"/>
    </location>
</feature>
<dbReference type="STRING" id="198312.SAMN02745193_01261"/>
<protein>
    <submittedName>
        <fullName evidence="3">Conjugal transfer pilus assembly protein TraV</fullName>
    </submittedName>
</protein>
<keyword evidence="4" id="KW-1185">Reference proteome</keyword>
<organism evidence="3 4">
    <name type="scientific">Erythrobacter sanguineus</name>
    <dbReference type="NCBI Taxonomy" id="198312"/>
    <lineage>
        <taxon>Bacteria</taxon>
        <taxon>Pseudomonadati</taxon>
        <taxon>Pseudomonadota</taxon>
        <taxon>Alphaproteobacteria</taxon>
        <taxon>Sphingomonadales</taxon>
        <taxon>Erythrobacteraceae</taxon>
        <taxon>Erythrobacter/Porphyrobacter group</taxon>
        <taxon>Erythrobacter</taxon>
    </lineage>
</organism>
<keyword evidence="2" id="KW-0732">Signal</keyword>
<feature type="compositionally biased region" description="Pro residues" evidence="1">
    <location>
        <begin position="149"/>
        <end position="165"/>
    </location>
</feature>
<dbReference type="PROSITE" id="PS51257">
    <property type="entry name" value="PROKAR_LIPOPROTEIN"/>
    <property type="match status" value="1"/>
</dbReference>
<proteinExistence type="predicted"/>
<feature type="compositionally biased region" description="Basic and acidic residues" evidence="1">
    <location>
        <begin position="200"/>
        <end position="212"/>
    </location>
</feature>
<evidence type="ECO:0000313" key="4">
    <source>
        <dbReference type="Proteomes" id="UP000184391"/>
    </source>
</evidence>
<accession>A0A1M7S9L9</accession>
<dbReference type="RefSeq" id="WP_245790113.1">
    <property type="nucleotide sequence ID" value="NZ_FRDF01000006.1"/>
</dbReference>
<reference evidence="4" key="1">
    <citation type="submission" date="2016-12" db="EMBL/GenBank/DDBJ databases">
        <authorList>
            <person name="Varghese N."/>
            <person name="Submissions S."/>
        </authorList>
    </citation>
    <scope>NUCLEOTIDE SEQUENCE [LARGE SCALE GENOMIC DNA]</scope>
    <source>
        <strain evidence="4">DSM 11032</strain>
    </source>
</reference>
<name>A0A1M7S9L9_9SPHN</name>
<feature type="region of interest" description="Disordered" evidence="1">
    <location>
        <begin position="143"/>
        <end position="212"/>
    </location>
</feature>
<evidence type="ECO:0000256" key="1">
    <source>
        <dbReference type="SAM" id="MobiDB-lite"/>
    </source>
</evidence>
<sequence length="212" mass="21331">MSAYRRRRAALASLMLSPGLAMVLGGCTTLGSNVEGSFACRAPGGTCAPTTVIDSGAIGQAGASDAPAIPARATTNSHAANQSGARTLRIVIAATRDAAGRTHEARVVHVPLPEGPAPSWRAPRSSGEVLRALGHAAAPDSLLAETAPGPAPASPASDPLPPLPLQLPEVLVHPSQPFPELPGASAPVTGAPGRPPSPDRVPHTIEPEGDRP</sequence>
<dbReference type="AlphaFoldDB" id="A0A1M7S9L9"/>
<evidence type="ECO:0000256" key="2">
    <source>
        <dbReference type="SAM" id="SignalP"/>
    </source>
</evidence>
<dbReference type="Proteomes" id="UP000184391">
    <property type="component" value="Unassembled WGS sequence"/>
</dbReference>
<evidence type="ECO:0000313" key="3">
    <source>
        <dbReference type="EMBL" id="SHN55085.1"/>
    </source>
</evidence>
<feature type="chain" id="PRO_5012252435" evidence="2">
    <location>
        <begin position="24"/>
        <end position="212"/>
    </location>
</feature>
<gene>
    <name evidence="3" type="ORF">SAMN02745193_01261</name>
</gene>